<dbReference type="FunCoup" id="A0A0G4FC88">
    <property type="interactions" value="46"/>
</dbReference>
<evidence type="ECO:0000256" key="9">
    <source>
        <dbReference type="ARBA" id="ARBA00048679"/>
    </source>
</evidence>
<evidence type="ECO:0000256" key="5">
    <source>
        <dbReference type="ARBA" id="ARBA00022741"/>
    </source>
</evidence>
<dbReference type="SMART" id="SM00220">
    <property type="entry name" value="S_TKc"/>
    <property type="match status" value="1"/>
</dbReference>
<evidence type="ECO:0000313" key="14">
    <source>
        <dbReference type="Proteomes" id="UP000041254"/>
    </source>
</evidence>
<dbReference type="Proteomes" id="UP000041254">
    <property type="component" value="Unassembled WGS sequence"/>
</dbReference>
<evidence type="ECO:0000259" key="12">
    <source>
        <dbReference type="SMART" id="SM00220"/>
    </source>
</evidence>
<organism evidence="13 14">
    <name type="scientific">Vitrella brassicaformis (strain CCMP3155)</name>
    <dbReference type="NCBI Taxonomy" id="1169540"/>
    <lineage>
        <taxon>Eukaryota</taxon>
        <taxon>Sar</taxon>
        <taxon>Alveolata</taxon>
        <taxon>Colpodellida</taxon>
        <taxon>Vitrellaceae</taxon>
        <taxon>Vitrella</taxon>
    </lineage>
</organism>
<protein>
    <recommendedName>
        <fullName evidence="1">non-specific serine/threonine protein kinase</fullName>
        <ecNumber evidence="1">2.7.11.1</ecNumber>
    </recommendedName>
</protein>
<evidence type="ECO:0000256" key="8">
    <source>
        <dbReference type="ARBA" id="ARBA00047899"/>
    </source>
</evidence>
<keyword evidence="4" id="KW-0808">Transferase</keyword>
<evidence type="ECO:0000256" key="10">
    <source>
        <dbReference type="PROSITE-ProRule" id="PRU10141"/>
    </source>
</evidence>
<evidence type="ECO:0000256" key="7">
    <source>
        <dbReference type="ARBA" id="ARBA00022840"/>
    </source>
</evidence>
<feature type="region of interest" description="Disordered" evidence="11">
    <location>
        <begin position="400"/>
        <end position="439"/>
    </location>
</feature>
<feature type="domain" description="Protein kinase" evidence="12">
    <location>
        <begin position="43"/>
        <end position="312"/>
    </location>
</feature>
<evidence type="ECO:0000256" key="4">
    <source>
        <dbReference type="ARBA" id="ARBA00022679"/>
    </source>
</evidence>
<keyword evidence="3" id="KW-0597">Phosphoprotein</keyword>
<name>A0A0G4FC88_VITBC</name>
<accession>A0A0G4FC88</accession>
<feature type="region of interest" description="Disordered" evidence="11">
    <location>
        <begin position="344"/>
        <end position="367"/>
    </location>
</feature>
<dbReference type="PROSITE" id="PS00108">
    <property type="entry name" value="PROTEIN_KINASE_ST"/>
    <property type="match status" value="1"/>
</dbReference>
<keyword evidence="6" id="KW-0418">Kinase</keyword>
<dbReference type="InterPro" id="IPR011009">
    <property type="entry name" value="Kinase-like_dom_sf"/>
</dbReference>
<dbReference type="Gene3D" id="3.30.200.20">
    <property type="entry name" value="Phosphorylase Kinase, domain 1"/>
    <property type="match status" value="1"/>
</dbReference>
<dbReference type="VEuPathDB" id="CryptoDB:Vbra_15044"/>
<evidence type="ECO:0000256" key="2">
    <source>
        <dbReference type="ARBA" id="ARBA00022527"/>
    </source>
</evidence>
<dbReference type="GO" id="GO:0007010">
    <property type="term" value="P:cytoskeleton organization"/>
    <property type="evidence" value="ECO:0007669"/>
    <property type="project" value="UniProtKB-ARBA"/>
</dbReference>
<evidence type="ECO:0000256" key="6">
    <source>
        <dbReference type="ARBA" id="ARBA00022777"/>
    </source>
</evidence>
<dbReference type="InterPro" id="IPR008271">
    <property type="entry name" value="Ser/Thr_kinase_AS"/>
</dbReference>
<dbReference type="InterPro" id="IPR017441">
    <property type="entry name" value="Protein_kinase_ATP_BS"/>
</dbReference>
<keyword evidence="7 10" id="KW-0067">ATP-binding</keyword>
<comment type="catalytic activity">
    <reaction evidence="9">
        <text>L-seryl-[protein] + ATP = O-phospho-L-seryl-[protein] + ADP + H(+)</text>
        <dbReference type="Rhea" id="RHEA:17989"/>
        <dbReference type="Rhea" id="RHEA-COMP:9863"/>
        <dbReference type="Rhea" id="RHEA-COMP:11604"/>
        <dbReference type="ChEBI" id="CHEBI:15378"/>
        <dbReference type="ChEBI" id="CHEBI:29999"/>
        <dbReference type="ChEBI" id="CHEBI:30616"/>
        <dbReference type="ChEBI" id="CHEBI:83421"/>
        <dbReference type="ChEBI" id="CHEBI:456216"/>
        <dbReference type="EC" id="2.7.11.1"/>
    </reaction>
</comment>
<dbReference type="InterPro" id="IPR000719">
    <property type="entry name" value="Prot_kinase_dom"/>
</dbReference>
<evidence type="ECO:0000256" key="3">
    <source>
        <dbReference type="ARBA" id="ARBA00022553"/>
    </source>
</evidence>
<keyword evidence="2" id="KW-0723">Serine/threonine-protein kinase</keyword>
<dbReference type="FunFam" id="3.30.200.20:FF:000042">
    <property type="entry name" value="Aurora kinase A"/>
    <property type="match status" value="1"/>
</dbReference>
<dbReference type="FunFam" id="1.10.510.10:FF:000024">
    <property type="entry name" value="Probable serine/threonine-protein kinase cot-1"/>
    <property type="match status" value="1"/>
</dbReference>
<dbReference type="Pfam" id="PF00069">
    <property type="entry name" value="Pkinase"/>
    <property type="match status" value="1"/>
</dbReference>
<dbReference type="Gene3D" id="1.10.510.10">
    <property type="entry name" value="Transferase(Phosphotransferase) domain 1"/>
    <property type="match status" value="1"/>
</dbReference>
<gene>
    <name evidence="13" type="ORF">Vbra_15044</name>
</gene>
<feature type="compositionally biased region" description="Basic and acidic residues" evidence="11">
    <location>
        <begin position="400"/>
        <end position="410"/>
    </location>
</feature>
<reference evidence="13 14" key="1">
    <citation type="submission" date="2014-11" db="EMBL/GenBank/DDBJ databases">
        <authorList>
            <person name="Zhu J."/>
            <person name="Qi W."/>
            <person name="Song R."/>
        </authorList>
    </citation>
    <scope>NUCLEOTIDE SEQUENCE [LARGE SCALE GENOMIC DNA]</scope>
</reference>
<dbReference type="STRING" id="1169540.A0A0G4FC88"/>
<comment type="catalytic activity">
    <reaction evidence="8">
        <text>L-threonyl-[protein] + ATP = O-phospho-L-threonyl-[protein] + ADP + H(+)</text>
        <dbReference type="Rhea" id="RHEA:46608"/>
        <dbReference type="Rhea" id="RHEA-COMP:11060"/>
        <dbReference type="Rhea" id="RHEA-COMP:11605"/>
        <dbReference type="ChEBI" id="CHEBI:15378"/>
        <dbReference type="ChEBI" id="CHEBI:30013"/>
        <dbReference type="ChEBI" id="CHEBI:30616"/>
        <dbReference type="ChEBI" id="CHEBI:61977"/>
        <dbReference type="ChEBI" id="CHEBI:456216"/>
        <dbReference type="EC" id="2.7.11.1"/>
    </reaction>
</comment>
<dbReference type="GO" id="GO:0004674">
    <property type="term" value="F:protein serine/threonine kinase activity"/>
    <property type="evidence" value="ECO:0007669"/>
    <property type="project" value="UniProtKB-KW"/>
</dbReference>
<dbReference type="OrthoDB" id="347657at2759"/>
<dbReference type="GO" id="GO:0005524">
    <property type="term" value="F:ATP binding"/>
    <property type="evidence" value="ECO:0007669"/>
    <property type="project" value="UniProtKB-UniRule"/>
</dbReference>
<dbReference type="AlphaFoldDB" id="A0A0G4FC88"/>
<evidence type="ECO:0000256" key="1">
    <source>
        <dbReference type="ARBA" id="ARBA00012513"/>
    </source>
</evidence>
<evidence type="ECO:0000313" key="13">
    <source>
        <dbReference type="EMBL" id="CEM10811.1"/>
    </source>
</evidence>
<dbReference type="PhylomeDB" id="A0A0G4FC88"/>
<keyword evidence="14" id="KW-1185">Reference proteome</keyword>
<feature type="compositionally biased region" description="Acidic residues" evidence="11">
    <location>
        <begin position="427"/>
        <end position="439"/>
    </location>
</feature>
<evidence type="ECO:0000256" key="11">
    <source>
        <dbReference type="SAM" id="MobiDB-lite"/>
    </source>
</evidence>
<dbReference type="OMA" id="KCENIVI"/>
<keyword evidence="5 10" id="KW-0547">Nucleotide-binding</keyword>
<feature type="binding site" evidence="10">
    <location>
        <position position="72"/>
    </location>
    <ligand>
        <name>ATP</name>
        <dbReference type="ChEBI" id="CHEBI:30616"/>
    </ligand>
</feature>
<dbReference type="EC" id="2.7.11.1" evidence="1"/>
<sequence>MKKGFLAQKNGAGARKTSLGLLSGPLPDAPPTQPDGKLTCDHFVVERLVGQGNFSEVFHVTQKGTGKEYAMKIINKARVERLHKTQDVLMEKHCLLKLNEPGHPNVVRLHYTFKDTQNVYMVTDYCSGGELWEVIRNKGCFSKEVALHYLSQLICAVEYLHGRNIVHRDLKAENLMLCSGGVLKVIDLGTAKDLDRPDLEGSGNRCGQKVFQHYVGTPNFMAPETIHNKASTKESDLWSLGCTIYQILTGCPAFTGASEYLIYCKVLAMELEFPPSFDPQAEDLIRKLLVHDPAKRLGAQGGFSEIKSHPYFAGCSFVTPPPRPPPFPSLTHLCLSRIADRYLSSHTQRPPPPEAPPAAAASAPSRTLSESWVDTHVKAGGLSDESAALLRRTVYLGERYARDAAPRDAPEETGNEGVNSEPASADGTEDEDGDEENGD</sequence>
<dbReference type="SUPFAM" id="SSF56112">
    <property type="entry name" value="Protein kinase-like (PK-like)"/>
    <property type="match status" value="1"/>
</dbReference>
<dbReference type="PANTHER" id="PTHR24353">
    <property type="entry name" value="CYCLIC NUCLEOTIDE-DEPENDENT PROTEIN KINASE"/>
    <property type="match status" value="1"/>
</dbReference>
<dbReference type="EMBL" id="CDMY01000405">
    <property type="protein sequence ID" value="CEM10811.1"/>
    <property type="molecule type" value="Genomic_DNA"/>
</dbReference>
<proteinExistence type="predicted"/>
<dbReference type="InParanoid" id="A0A0G4FC88"/>
<dbReference type="PROSITE" id="PS00107">
    <property type="entry name" value="PROTEIN_KINASE_ATP"/>
    <property type="match status" value="1"/>
</dbReference>